<dbReference type="Gene3D" id="2.80.10.50">
    <property type="match status" value="1"/>
</dbReference>
<reference evidence="4" key="1">
    <citation type="submission" date="2016-10" db="EMBL/GenBank/DDBJ databases">
        <authorList>
            <person name="Varghese N."/>
        </authorList>
    </citation>
    <scope>NUCLEOTIDE SEQUENCE [LARGE SCALE GENOMIC DNA]</scope>
    <source>
        <strain evidence="4">DSM 45096 / BCRC 16803 / CGMCC 4.1857 / CIP 109030 / JCM 12277 / KCTC 19219 / NBRC 100920 / 33214</strain>
    </source>
</reference>
<accession>A0A1H7TU44</accession>
<organism evidence="3 4">
    <name type="scientific">Streptacidiphilus jiangxiensis</name>
    <dbReference type="NCBI Taxonomy" id="235985"/>
    <lineage>
        <taxon>Bacteria</taxon>
        <taxon>Bacillati</taxon>
        <taxon>Actinomycetota</taxon>
        <taxon>Actinomycetes</taxon>
        <taxon>Kitasatosporales</taxon>
        <taxon>Streptomycetaceae</taxon>
        <taxon>Streptacidiphilus</taxon>
    </lineage>
</organism>
<dbReference type="InterPro" id="IPR036278">
    <property type="entry name" value="Sialidase_sf"/>
</dbReference>
<dbReference type="PANTHER" id="PTHR38792:SF3">
    <property type="entry name" value="BNR_ASP-BOX REPEAT DOMAIN PROTEIN (AFU_ORTHOLOGUE AFUA_7G06430)-RELATED"/>
    <property type="match status" value="1"/>
</dbReference>
<dbReference type="InterPro" id="IPR023296">
    <property type="entry name" value="Glyco_hydro_beta-prop_sf"/>
</dbReference>
<dbReference type="SUPFAM" id="SSF75005">
    <property type="entry name" value="Arabinanase/levansucrase/invertase"/>
    <property type="match status" value="1"/>
</dbReference>
<dbReference type="EMBL" id="FOAZ01000014">
    <property type="protein sequence ID" value="SEL88039.1"/>
    <property type="molecule type" value="Genomic_DNA"/>
</dbReference>
<name>A0A1H7TU44_STRJI</name>
<feature type="domain" description="Ricin B lectin" evidence="2">
    <location>
        <begin position="455"/>
        <end position="531"/>
    </location>
</feature>
<dbReference type="InterPro" id="IPR000772">
    <property type="entry name" value="Ricin_B_lectin"/>
</dbReference>
<keyword evidence="1" id="KW-0732">Signal</keyword>
<dbReference type="SUPFAM" id="SSF50370">
    <property type="entry name" value="Ricin B-like lectins"/>
    <property type="match status" value="1"/>
</dbReference>
<gene>
    <name evidence="3" type="ORF">SAMN05414137_114195</name>
</gene>
<dbReference type="eggNOG" id="COG4409">
    <property type="taxonomic scope" value="Bacteria"/>
</dbReference>
<keyword evidence="3" id="KW-0430">Lectin</keyword>
<evidence type="ECO:0000259" key="2">
    <source>
        <dbReference type="Pfam" id="PF14200"/>
    </source>
</evidence>
<dbReference type="Pfam" id="PF14200">
    <property type="entry name" value="RicinB_lectin_2"/>
    <property type="match status" value="2"/>
</dbReference>
<evidence type="ECO:0000256" key="1">
    <source>
        <dbReference type="SAM" id="SignalP"/>
    </source>
</evidence>
<dbReference type="PROSITE" id="PS50231">
    <property type="entry name" value="RICIN_B_LECTIN"/>
    <property type="match status" value="1"/>
</dbReference>
<evidence type="ECO:0000313" key="3">
    <source>
        <dbReference type="EMBL" id="SEL88039.1"/>
    </source>
</evidence>
<dbReference type="Gene3D" id="2.120.10.10">
    <property type="match status" value="1"/>
</dbReference>
<dbReference type="PANTHER" id="PTHR38792">
    <property type="entry name" value="BNR/ASP-BOX REPEAT DOMAIN PROTEIN (AFU_ORTHOLOGUE AFUA_7G06430)-RELATED"/>
    <property type="match status" value="1"/>
</dbReference>
<dbReference type="InterPro" id="IPR035992">
    <property type="entry name" value="Ricin_B-like_lectins"/>
</dbReference>
<dbReference type="GO" id="GO:0030246">
    <property type="term" value="F:carbohydrate binding"/>
    <property type="evidence" value="ECO:0007669"/>
    <property type="project" value="UniProtKB-KW"/>
</dbReference>
<feature type="chain" id="PRO_5010303897" evidence="1">
    <location>
        <begin position="32"/>
        <end position="594"/>
    </location>
</feature>
<dbReference type="SUPFAM" id="SSF50939">
    <property type="entry name" value="Sialidases"/>
    <property type="match status" value="1"/>
</dbReference>
<dbReference type="STRING" id="235985.SAMN05414137_114195"/>
<dbReference type="Proteomes" id="UP000183015">
    <property type="component" value="Unassembled WGS sequence"/>
</dbReference>
<proteinExistence type="predicted"/>
<evidence type="ECO:0000313" key="4">
    <source>
        <dbReference type="Proteomes" id="UP000183015"/>
    </source>
</evidence>
<sequence>MKGKRTGLRSAVGAILAVAAVLWSLAMPAQASTPIPATLYQLPGTASCTKSVTNCVLYPKAAALPSGRLVAAFEKSTVTSSGSADGQTIPIYKSDDNGTTWQHLTDVEAPAYASSNSAYAQYVSNWTNPYLYVLPQAVGNLASGTLLMATVVSGDDHNYLDQKTGNPNYTPTHDGDRNNTAIALYSSTDSGSTWNVVNVITTGGWSNGLNYPATANTYHQSDPVWEPYLLVYDNQLVAYYSDENDYTGYDPTTGAPTLDPHNATTPDAGTQILAHRTWDGVASSWSSPVVDVSGTTITNSSGYSEIGGGRPGMTNVVRTSDGQWMMTFEYWGGGDNVRYKIASDPLHFYSVGGVAGTGITSLPVTSGSGSLARGGSPVLLRLPNGRILFNAAGSGDVWTNAGGSSSGAWTEQHTTMPSAYSRSLTYVPGTGRVEIVGGTTTISYADTDFGSSVGAYDRLVNVNSGKSLGVLGADLLDGQSVVQWTGNASADQLWHVTDLGNGYDTLLDKNSGRALGVWQAGTASGANAVQWVQNGSNDQQWRLVAVGSDYELVNRNSGLALGVSGASTGDGAQIVQQAYTGATSQLWSLVPVSS</sequence>
<dbReference type="AlphaFoldDB" id="A0A1H7TU44"/>
<protein>
    <submittedName>
        <fullName evidence="3">Ricin-type beta-trefoil lectin domain-like</fullName>
    </submittedName>
</protein>
<keyword evidence="4" id="KW-1185">Reference proteome</keyword>
<feature type="domain" description="Ricin B lectin" evidence="2">
    <location>
        <begin position="538"/>
        <end position="592"/>
    </location>
</feature>
<dbReference type="eggNOG" id="COG3533">
    <property type="taxonomic scope" value="Bacteria"/>
</dbReference>
<feature type="signal peptide" evidence="1">
    <location>
        <begin position="1"/>
        <end position="31"/>
    </location>
</feature>